<gene>
    <name evidence="2" type="ORF">MARPO_0043s0076</name>
</gene>
<organism evidence="2 3">
    <name type="scientific">Marchantia polymorpha</name>
    <name type="common">Common liverwort</name>
    <name type="synonym">Marchantia aquatica</name>
    <dbReference type="NCBI Taxonomy" id="3197"/>
    <lineage>
        <taxon>Eukaryota</taxon>
        <taxon>Viridiplantae</taxon>
        <taxon>Streptophyta</taxon>
        <taxon>Embryophyta</taxon>
        <taxon>Marchantiophyta</taxon>
        <taxon>Marchantiopsida</taxon>
        <taxon>Marchantiidae</taxon>
        <taxon>Marchantiales</taxon>
        <taxon>Marchantiaceae</taxon>
        <taxon>Marchantia</taxon>
    </lineage>
</organism>
<dbReference type="Proteomes" id="UP000244005">
    <property type="component" value="Unassembled WGS sequence"/>
</dbReference>
<dbReference type="CDD" id="cd00085">
    <property type="entry name" value="HNHc"/>
    <property type="match status" value="1"/>
</dbReference>
<proteinExistence type="predicted"/>
<protein>
    <recommendedName>
        <fullName evidence="1">HNH nuclease domain-containing protein</fullName>
    </recommendedName>
</protein>
<feature type="domain" description="HNH nuclease" evidence="1">
    <location>
        <begin position="201"/>
        <end position="251"/>
    </location>
</feature>
<name>A0A2R6X157_MARPO</name>
<keyword evidence="3" id="KW-1185">Reference proteome</keyword>
<evidence type="ECO:0000313" key="2">
    <source>
        <dbReference type="EMBL" id="PTQ39834.1"/>
    </source>
</evidence>
<dbReference type="OrthoDB" id="2127950at2759"/>
<evidence type="ECO:0000259" key="1">
    <source>
        <dbReference type="SMART" id="SM00507"/>
    </source>
</evidence>
<reference evidence="3" key="1">
    <citation type="journal article" date="2017" name="Cell">
        <title>Insights into land plant evolution garnered from the Marchantia polymorpha genome.</title>
        <authorList>
            <person name="Bowman J.L."/>
            <person name="Kohchi T."/>
            <person name="Yamato K.T."/>
            <person name="Jenkins J."/>
            <person name="Shu S."/>
            <person name="Ishizaki K."/>
            <person name="Yamaoka S."/>
            <person name="Nishihama R."/>
            <person name="Nakamura Y."/>
            <person name="Berger F."/>
            <person name="Adam C."/>
            <person name="Aki S.S."/>
            <person name="Althoff F."/>
            <person name="Araki T."/>
            <person name="Arteaga-Vazquez M.A."/>
            <person name="Balasubrmanian S."/>
            <person name="Barry K."/>
            <person name="Bauer D."/>
            <person name="Boehm C.R."/>
            <person name="Briginshaw L."/>
            <person name="Caballero-Perez J."/>
            <person name="Catarino B."/>
            <person name="Chen F."/>
            <person name="Chiyoda S."/>
            <person name="Chovatia M."/>
            <person name="Davies K.M."/>
            <person name="Delmans M."/>
            <person name="Demura T."/>
            <person name="Dierschke T."/>
            <person name="Dolan L."/>
            <person name="Dorantes-Acosta A.E."/>
            <person name="Eklund D.M."/>
            <person name="Florent S.N."/>
            <person name="Flores-Sandoval E."/>
            <person name="Fujiyama A."/>
            <person name="Fukuzawa H."/>
            <person name="Galik B."/>
            <person name="Grimanelli D."/>
            <person name="Grimwood J."/>
            <person name="Grossniklaus U."/>
            <person name="Hamada T."/>
            <person name="Haseloff J."/>
            <person name="Hetherington A.J."/>
            <person name="Higo A."/>
            <person name="Hirakawa Y."/>
            <person name="Hundley H.N."/>
            <person name="Ikeda Y."/>
            <person name="Inoue K."/>
            <person name="Inoue S.I."/>
            <person name="Ishida S."/>
            <person name="Jia Q."/>
            <person name="Kakita M."/>
            <person name="Kanazawa T."/>
            <person name="Kawai Y."/>
            <person name="Kawashima T."/>
            <person name="Kennedy M."/>
            <person name="Kinose K."/>
            <person name="Kinoshita T."/>
            <person name="Kohara Y."/>
            <person name="Koide E."/>
            <person name="Komatsu K."/>
            <person name="Kopischke S."/>
            <person name="Kubo M."/>
            <person name="Kyozuka J."/>
            <person name="Lagercrantz U."/>
            <person name="Lin S.S."/>
            <person name="Lindquist E."/>
            <person name="Lipzen A.M."/>
            <person name="Lu C.W."/>
            <person name="De Luna E."/>
            <person name="Martienssen R.A."/>
            <person name="Minamino N."/>
            <person name="Mizutani M."/>
            <person name="Mizutani M."/>
            <person name="Mochizuki N."/>
            <person name="Monte I."/>
            <person name="Mosher R."/>
            <person name="Nagasaki H."/>
            <person name="Nakagami H."/>
            <person name="Naramoto S."/>
            <person name="Nishitani K."/>
            <person name="Ohtani M."/>
            <person name="Okamoto T."/>
            <person name="Okumura M."/>
            <person name="Phillips J."/>
            <person name="Pollak B."/>
            <person name="Reinders A."/>
            <person name="Rovekamp M."/>
            <person name="Sano R."/>
            <person name="Sawa S."/>
            <person name="Schmid M.W."/>
            <person name="Shirakawa M."/>
            <person name="Solano R."/>
            <person name="Spunde A."/>
            <person name="Suetsugu N."/>
            <person name="Sugano S."/>
            <person name="Sugiyama A."/>
            <person name="Sun R."/>
            <person name="Suzuki Y."/>
            <person name="Takenaka M."/>
            <person name="Takezawa D."/>
            <person name="Tomogane H."/>
            <person name="Tsuzuki M."/>
            <person name="Ueda T."/>
            <person name="Umeda M."/>
            <person name="Ward J.M."/>
            <person name="Watanabe Y."/>
            <person name="Yazaki K."/>
            <person name="Yokoyama R."/>
            <person name="Yoshitake Y."/>
            <person name="Yotsui I."/>
            <person name="Zachgo S."/>
            <person name="Schmutz J."/>
        </authorList>
    </citation>
    <scope>NUCLEOTIDE SEQUENCE [LARGE SCALE GENOMIC DNA]</scope>
    <source>
        <strain evidence="3">Tak-1</strain>
    </source>
</reference>
<dbReference type="Pfam" id="PF14279">
    <property type="entry name" value="HNH_5"/>
    <property type="match status" value="1"/>
</dbReference>
<dbReference type="PANTHER" id="PTHR33877">
    <property type="entry name" value="SLL1193 PROTEIN"/>
    <property type="match status" value="1"/>
</dbReference>
<dbReference type="InterPro" id="IPR052892">
    <property type="entry name" value="NA-targeting_endonuclease"/>
</dbReference>
<dbReference type="PANTHER" id="PTHR33877:SF2">
    <property type="entry name" value="OS07G0170200 PROTEIN"/>
    <property type="match status" value="1"/>
</dbReference>
<evidence type="ECO:0000313" key="3">
    <source>
        <dbReference type="Proteomes" id="UP000244005"/>
    </source>
</evidence>
<dbReference type="InterPro" id="IPR029471">
    <property type="entry name" value="HNH_5"/>
</dbReference>
<sequence>MVNGGAYLLVSDRPFLRGSGRCLDLSPAVRNSPILRFRGSEIRRRYCQPTICKLKKGDDLLGNSKLARKSKRKGVDLSEARTLQQLQSSDSIYASSVRGFSTKSVASPASEMEMVAEEDMEADDDDELSVYRGLVLDMAYRPINVVNWKRALCLDILEKADVLEYYDQVIYSPNRAFFIPAVLKICNFVHSPGQKMVKLTLNRSNVFMRDKFCCQYCTSRENLTIDHVQAASRGGGWTWDNLVTACSKCNLKKADKTLEEARMKLIKPPKALHSKSLPPNYKTFRSLTLNKYTPAEWRDYLPRGYPSF</sequence>
<dbReference type="EMBL" id="KZ772715">
    <property type="protein sequence ID" value="PTQ39834.1"/>
    <property type="molecule type" value="Genomic_DNA"/>
</dbReference>
<dbReference type="InterPro" id="IPR003615">
    <property type="entry name" value="HNH_nuc"/>
</dbReference>
<accession>A0A2R6X157</accession>
<dbReference type="Gene3D" id="1.10.30.50">
    <property type="match status" value="1"/>
</dbReference>
<dbReference type="AlphaFoldDB" id="A0A2R6X157"/>
<dbReference type="SMART" id="SM00507">
    <property type="entry name" value="HNHc"/>
    <property type="match status" value="1"/>
</dbReference>